<dbReference type="PROSITE" id="PS51257">
    <property type="entry name" value="PROKAR_LIPOPROTEIN"/>
    <property type="match status" value="1"/>
</dbReference>
<dbReference type="Gene3D" id="3.30.160.150">
    <property type="entry name" value="Lipoprotein like domain"/>
    <property type="match status" value="1"/>
</dbReference>
<name>A0A3D8IN11_9HELI</name>
<evidence type="ECO:0000256" key="1">
    <source>
        <dbReference type="SAM" id="MobiDB-lite"/>
    </source>
</evidence>
<dbReference type="Pfam" id="PF04390">
    <property type="entry name" value="LptE"/>
    <property type="match status" value="1"/>
</dbReference>
<evidence type="ECO:0000313" key="2">
    <source>
        <dbReference type="EMBL" id="RDU66639.1"/>
    </source>
</evidence>
<dbReference type="RefSeq" id="WP_115571334.1">
    <property type="nucleotide sequence ID" value="NZ_NXLT01000005.1"/>
</dbReference>
<feature type="region of interest" description="Disordered" evidence="1">
    <location>
        <begin position="166"/>
        <end position="185"/>
    </location>
</feature>
<dbReference type="Proteomes" id="UP000256514">
    <property type="component" value="Unassembled WGS sequence"/>
</dbReference>
<evidence type="ECO:0008006" key="4">
    <source>
        <dbReference type="Google" id="ProtNLM"/>
    </source>
</evidence>
<sequence>MKYGITLLALLFIACGYVPVASYSDKFFGEGVYVEITMDPQLPEASVGAKDAINLAVLTRFNNTLSSKQSAHSVIDVRVLSVSSTPVAYDENGFISHYRATVNLSFKVQNINGATMSASTSGYYDYPASSTSALLIEEAKLGAVSNATIQALDKFISQMAYYGAQQEQKQTQKQEEAQDLPSTKK</sequence>
<dbReference type="GO" id="GO:0043165">
    <property type="term" value="P:Gram-negative-bacterium-type cell outer membrane assembly"/>
    <property type="evidence" value="ECO:0007669"/>
    <property type="project" value="InterPro"/>
</dbReference>
<proteinExistence type="predicted"/>
<comment type="caution">
    <text evidence="2">The sequence shown here is derived from an EMBL/GenBank/DDBJ whole genome shotgun (WGS) entry which is preliminary data.</text>
</comment>
<keyword evidence="3" id="KW-1185">Reference proteome</keyword>
<evidence type="ECO:0000313" key="3">
    <source>
        <dbReference type="Proteomes" id="UP000256514"/>
    </source>
</evidence>
<dbReference type="InterPro" id="IPR007485">
    <property type="entry name" value="LPS_assembly_LptE"/>
</dbReference>
<protein>
    <recommendedName>
        <fullName evidence="4">Lipoprotein</fullName>
    </recommendedName>
</protein>
<reference evidence="2 3" key="1">
    <citation type="submission" date="2018-04" db="EMBL/GenBank/DDBJ databases">
        <title>Novel Campyloabacter and Helicobacter Species and Strains.</title>
        <authorList>
            <person name="Mannion A.J."/>
            <person name="Shen Z."/>
            <person name="Fox J.G."/>
        </authorList>
    </citation>
    <scope>NUCLEOTIDE SEQUENCE [LARGE SCALE GENOMIC DNA]</scope>
    <source>
        <strain evidence="2 3">MIT 12-6600</strain>
    </source>
</reference>
<accession>A0A3D8IN11</accession>
<organism evidence="2 3">
    <name type="scientific">Helicobacter equorum</name>
    <dbReference type="NCBI Taxonomy" id="361872"/>
    <lineage>
        <taxon>Bacteria</taxon>
        <taxon>Pseudomonadati</taxon>
        <taxon>Campylobacterota</taxon>
        <taxon>Epsilonproteobacteria</taxon>
        <taxon>Campylobacterales</taxon>
        <taxon>Helicobacteraceae</taxon>
        <taxon>Helicobacter</taxon>
    </lineage>
</organism>
<dbReference type="AlphaFoldDB" id="A0A3D8IN11"/>
<gene>
    <name evidence="2" type="ORF">CQA54_06680</name>
</gene>
<dbReference type="EMBL" id="NXLT01000005">
    <property type="protein sequence ID" value="RDU66639.1"/>
    <property type="molecule type" value="Genomic_DNA"/>
</dbReference>
<dbReference type="OrthoDB" id="5347351at2"/>
<dbReference type="GO" id="GO:0019867">
    <property type="term" value="C:outer membrane"/>
    <property type="evidence" value="ECO:0007669"/>
    <property type="project" value="InterPro"/>
</dbReference>